<dbReference type="EMBL" id="WUML01000023">
    <property type="protein sequence ID" value="MXO02472.1"/>
    <property type="molecule type" value="Genomic_DNA"/>
</dbReference>
<dbReference type="AlphaFoldDB" id="A0A6N8TGU5"/>
<organism evidence="2 3">
    <name type="scientific">Shinella zoogloeoides</name>
    <name type="common">Crabtreella saccharophila</name>
    <dbReference type="NCBI Taxonomy" id="352475"/>
    <lineage>
        <taxon>Bacteria</taxon>
        <taxon>Pseudomonadati</taxon>
        <taxon>Pseudomonadota</taxon>
        <taxon>Alphaproteobacteria</taxon>
        <taxon>Hyphomicrobiales</taxon>
        <taxon>Rhizobiaceae</taxon>
        <taxon>Shinella</taxon>
    </lineage>
</organism>
<protein>
    <submittedName>
        <fullName evidence="2">Uncharacterized protein</fullName>
    </submittedName>
</protein>
<evidence type="ECO:0000256" key="1">
    <source>
        <dbReference type="SAM" id="MobiDB-lite"/>
    </source>
</evidence>
<reference evidence="2 3" key="1">
    <citation type="submission" date="2019-12" db="EMBL/GenBank/DDBJ databases">
        <title>Shinella granuli gen. nov., sp. nov., and proposal of the reclassification of Zoogloea ramigera ATCC 19623 as Shinella zoogloeoides sp. nov.</title>
        <authorList>
            <person name="Gao J."/>
        </authorList>
    </citation>
    <scope>NUCLEOTIDE SEQUENCE [LARGE SCALE GENOMIC DNA]</scope>
    <source>
        <strain evidence="2 3">DSM 287</strain>
    </source>
</reference>
<dbReference type="Proteomes" id="UP000440304">
    <property type="component" value="Unassembled WGS sequence"/>
</dbReference>
<feature type="region of interest" description="Disordered" evidence="1">
    <location>
        <begin position="1"/>
        <end position="20"/>
    </location>
</feature>
<accession>A0A6N8TGU5</accession>
<sequence>MTLTTTPHADHDVRQAPGHFDPLHDLILKSAPIWEVCNRKFMSLQDDNADDKRHHP</sequence>
<evidence type="ECO:0000313" key="2">
    <source>
        <dbReference type="EMBL" id="MXO02472.1"/>
    </source>
</evidence>
<evidence type="ECO:0000313" key="3">
    <source>
        <dbReference type="Proteomes" id="UP000440304"/>
    </source>
</evidence>
<proteinExistence type="predicted"/>
<dbReference type="RefSeq" id="WP_160787765.1">
    <property type="nucleotide sequence ID" value="NZ_CP086610.1"/>
</dbReference>
<comment type="caution">
    <text evidence="2">The sequence shown here is derived from an EMBL/GenBank/DDBJ whole genome shotgun (WGS) entry which is preliminary data.</text>
</comment>
<name>A0A6N8TGU5_SHIZO</name>
<gene>
    <name evidence="2" type="ORF">GR156_19325</name>
</gene>